<keyword evidence="1" id="KW-0732">Signal</keyword>
<evidence type="ECO:0000313" key="4">
    <source>
        <dbReference type="Proteomes" id="UP000242942"/>
    </source>
</evidence>
<evidence type="ECO:0000256" key="1">
    <source>
        <dbReference type="SAM" id="SignalP"/>
    </source>
</evidence>
<reference evidence="3 4" key="1">
    <citation type="submission" date="2016-06" db="EMBL/GenBank/DDBJ databases">
        <authorList>
            <consortium name="Pathogen Informatics"/>
        </authorList>
    </citation>
    <scope>NUCLEOTIDE SEQUENCE [LARGE SCALE GENOMIC DNA]</scope>
    <source>
        <strain evidence="3">PocGH01</strain>
    </source>
</reference>
<dbReference type="Pfam" id="PF09687">
    <property type="entry name" value="PRESAN"/>
    <property type="match status" value="1"/>
</dbReference>
<sequence length="263" mass="30873">MNMSIINILLMFILLNSLLLVKNKNLYNLKNVVCISKFAEVTESKLIITCKNKLYSLISNIIGPILEETDYNNQTRKNNPPCTSKLTLECKENSIVKELTKDELLEKLDLLCSDVGKKKLGSALFYYNNYLHLCYNEMIRKLWKTYKKLLIKNNIPEEEGIIYWVNCKKSLTSELNTLSEVYRKYYHADIEAEDLGKTGNCRLFLQLCNWLGNYDKKYKEKKWTKLLTEKMINHHLSKLNQRKKNATKKRVKKKIVERKVSTG</sequence>
<dbReference type="VEuPathDB" id="PlasmoDB:PocGH01_00219000"/>
<dbReference type="InterPro" id="IPR044885">
    <property type="entry name" value="PRESA_N_sf"/>
</dbReference>
<dbReference type="VEuPathDB" id="PlasmoDB:POWCR01_080014400"/>
<accession>A0A1D3JFK0</accession>
<evidence type="ECO:0000313" key="3">
    <source>
        <dbReference type="EMBL" id="SBT84701.1"/>
    </source>
</evidence>
<keyword evidence="4" id="KW-1185">Reference proteome</keyword>
<dbReference type="InterPro" id="IPR019111">
    <property type="entry name" value="PRESA_N"/>
</dbReference>
<feature type="domain" description="Plasmodium RESA N-terminal" evidence="2">
    <location>
        <begin position="98"/>
        <end position="223"/>
    </location>
</feature>
<organism evidence="3 4">
    <name type="scientific">Plasmodium ovale</name>
    <name type="common">malaria parasite P. ovale</name>
    <dbReference type="NCBI Taxonomy" id="36330"/>
    <lineage>
        <taxon>Eukaryota</taxon>
        <taxon>Sar</taxon>
        <taxon>Alveolata</taxon>
        <taxon>Apicomplexa</taxon>
        <taxon>Aconoidasida</taxon>
        <taxon>Haemosporida</taxon>
        <taxon>Plasmodiidae</taxon>
        <taxon>Plasmodium</taxon>
        <taxon>Plasmodium (Plasmodium)</taxon>
    </lineage>
</organism>
<dbReference type="EMBL" id="FLRI01000560">
    <property type="protein sequence ID" value="SBT84701.1"/>
    <property type="molecule type" value="Genomic_DNA"/>
</dbReference>
<feature type="signal peptide" evidence="1">
    <location>
        <begin position="1"/>
        <end position="23"/>
    </location>
</feature>
<evidence type="ECO:0000259" key="2">
    <source>
        <dbReference type="Pfam" id="PF09687"/>
    </source>
</evidence>
<feature type="chain" id="PRO_5008915714" description="Plasmodium RESA N-terminal domain-containing protein" evidence="1">
    <location>
        <begin position="24"/>
        <end position="263"/>
    </location>
</feature>
<name>A0A1D3JFK0_PLAOA</name>
<dbReference type="Proteomes" id="UP000242942">
    <property type="component" value="Unassembled WGS sequence"/>
</dbReference>
<proteinExistence type="predicted"/>
<dbReference type="Gene3D" id="6.10.280.180">
    <property type="entry name" value="Plasmodium RESA, N-terminal helical domain"/>
    <property type="match status" value="1"/>
</dbReference>
<gene>
    <name evidence="3" type="primary">PocGH01_00219000</name>
    <name evidence="3" type="ORF">POCGH01_00219000</name>
</gene>
<protein>
    <recommendedName>
        <fullName evidence="2">Plasmodium RESA N-terminal domain-containing protein</fullName>
    </recommendedName>
</protein>
<dbReference type="OrthoDB" id="10359718at2759"/>
<dbReference type="AlphaFoldDB" id="A0A1D3JFK0"/>